<feature type="region of interest" description="Disordered" evidence="1">
    <location>
        <begin position="1721"/>
        <end position="1741"/>
    </location>
</feature>
<organism evidence="2 3">
    <name type="scientific">Alicyclobacillus acidoterrestris (strain ATCC 49025 / DSM 3922 / CIP 106132 / NCIMB 13137 / GD3B)</name>
    <dbReference type="NCBI Taxonomy" id="1356854"/>
    <lineage>
        <taxon>Bacteria</taxon>
        <taxon>Bacillati</taxon>
        <taxon>Bacillota</taxon>
        <taxon>Bacilli</taxon>
        <taxon>Bacillales</taxon>
        <taxon>Alicyclobacillaceae</taxon>
        <taxon>Alicyclobacillus</taxon>
    </lineage>
</organism>
<gene>
    <name evidence="2" type="ORF">K1I37_21170</name>
</gene>
<evidence type="ECO:0000256" key="1">
    <source>
        <dbReference type="SAM" id="MobiDB-lite"/>
    </source>
</evidence>
<dbReference type="Proteomes" id="UP000829401">
    <property type="component" value="Plasmid pDSM3922.1"/>
</dbReference>
<dbReference type="InterPro" id="IPR037524">
    <property type="entry name" value="PA14/GLEYA"/>
</dbReference>
<accession>T0CWL6</accession>
<name>T0CWL6_ALIAG</name>
<dbReference type="OrthoDB" id="2368947at2"/>
<reference evidence="3" key="1">
    <citation type="journal article" date="2022" name="G3 (Bethesda)">
        <title>Unveiling the complete genome sequence of Alicyclobacillus acidoterrestris DSM 3922T, a taint-producing strain.</title>
        <authorList>
            <person name="Leonardo I.C."/>
            <person name="Barreto Crespo M.T."/>
            <person name="Gaspar F.B."/>
        </authorList>
    </citation>
    <scope>NUCLEOTIDE SEQUENCE [LARGE SCALE GENOMIC DNA]</scope>
    <source>
        <strain evidence="3">DSM 3922</strain>
    </source>
</reference>
<dbReference type="EMBL" id="CP080468">
    <property type="protein sequence ID" value="UNO51090.1"/>
    <property type="molecule type" value="Genomic_DNA"/>
</dbReference>
<dbReference type="RefSeq" id="WP_021297476.1">
    <property type="nucleotide sequence ID" value="NZ_AURB01000155.1"/>
</dbReference>
<dbReference type="KEGG" id="aaco:K1I37_21170"/>
<accession>A0A9E6ZI03</accession>
<evidence type="ECO:0000313" key="2">
    <source>
        <dbReference type="EMBL" id="UNO51090.1"/>
    </source>
</evidence>
<evidence type="ECO:0000313" key="3">
    <source>
        <dbReference type="Proteomes" id="UP000829401"/>
    </source>
</evidence>
<keyword evidence="3" id="KW-1185">Reference proteome</keyword>
<sequence length="1925" mass="203912">MTKRKWLLTSASLLGAGVISIAVFVQNAFAYTMWTGESSLSNIVKVGSTLAMDTNGDELTVVDNGAYSALKNQNLYAAEVHDVVYKPDGSKDGQGDWPFLQADVYGQNANNGYLFIGDSSTGSTNVSDWVNRLGGNVNYVENYLSQNNYIISLQDTAEFNKHLQYDSFAALVTASGAYFAKGNSQITDSGKTETFNGKSVPIENSTYTIYETNPPSANSISVSGSSAGVVTQGQQATLTLVSTEHLSSDFTHHYDAVEVVNNSTGTSSWILGDNSDDISTMQVESGGSGQNTDTASFNTSTLAPGSYTAYFYVRDGVDRPAATYAETSFTVQPGTTSGTTSGPSITLSANPTNVPAGGSTQLTATASEAPAGDTIQIIDESGDNTLISGNSYQSASNVSATTSASDDKPQTVNYIANIIGPMNSIVATSNQVTVNYAGAAVQPNTTSLDLSANPTTLAVGSPTTLTVTVPPDPNSGAAPSGEFVQIINSDTGQIVTPGQYTGSPGFTYGVNDQGEYEKYSAPYTSNTAGTQNFEAELWDPGVTPYNNPPSLTSNIVPVTWVQPTVTLTANPTQVFSGQQAQISYTTVGMTSNDYVTITGTGGQDMWFESSDTNTSDNWAETESPQNGDATKVTYTAKLYNTSGTLLSTSTVSVTWTDPTISMGANPQNNVPGEPSTISYSVDVPLPSGFSVSITPTGNGSDMWNATGLTTQTGTYQETEYPASGATISVNYTGEIINDSTGQILASGTTSVSWNNPWTGSISLSANPLFCATGSSTSLSAITSQPIPSGWSLTITDETTGQIVSSMGVSPETTQYTSYKAETDTFVASLNDGYEDVGTPSNTVQVVWSALSLGANPTQLPSGESTTLTVTGDNVPVGDNLVIYNQSTGQLVGSSQSTPYSVQTSEPTPQTDNFVAYISTNTSNTGALMSSNVVPVDWYGISLTANPTALPVNNTSTLTATAQNVPSGYVVDILDQTTNQVIATGQPGQTVLNALETKHQVETDKYVAQIVKPGNPSIPSLNVPASAPPDGLFSETSTEIQHYNPTTNSMENIAGLPITTGTSTSYGTVNTAYFTQPLVYAPNTQVIYAGVEYSTSDSQYTHEFVALYAYDLKSGTWTQVQMLEDNYMPGFIGATMYWFDEGLYNPVDHKVYLMYTTDGMYDYTWQLESVDPTNPTAAPSMGLGVYEDRYYDPGAHHGDGQWITLFTFPFNSFTIDPKTGILYYPGSATPEPDPYEESAYGSCLMEYNPFTGTASILNGANTFAYPSDSIGYDSANGLVYYATWTQEQSAPFDTNGELWSYDPNTGTSTELVALPNSSSIPYVNVVNGLVLIQYNGNYIYNPSTNSISSSPISINAIYDSQLNEYVDGGSFYDSNLNYVKSVGMSSAMSYGVSAGGPITTVKNFPYWTFTKAPGYVPTSLFTQNAQAGSYNGSIWVSNASSQINGTAFFESTFNLPQTESVTFNMPQVDDYAQVYVDGQPVLQQGNDGGVGGSIPDTSTATITLPAGMHQVLIEAENNNNFTSSSSGTAGVTLNVTSGGAMLLTTSNAGEWETTGYITQLPTGWFSGAIGTWTWTEYVMQEGQSTPISQQQSYSLTTAAGNVSATSNEVSVTWFNPVTPPDNFTLAALPTQVVKPASTDFKITLDKTDQDFVNQALNGDAQLVVKCQQTWQSVVSANWAPDTDGLNVAIPYTPVAGTSLQYVAELVDPNTGNPVAISNEVTVTDSGNGSQGNSYTTETCGPNGDGTEIFTTYTNGQVTSTKTVPLTMTGLEVSGIYHPTEDLQQDLGLTAKIKMPVTNTEVGNGPIPLRVQAPFAFAITFPQAQPTSVTATFTVNQHDAVDENGDTSWTVTMKPANNLGFGVWQGATIMPKLPDGDTISIQITATDECGTATTPTGVFPYDDFLVTSDDPEWYYIQPGTGNNSTTN</sequence>
<keyword evidence="2" id="KW-0614">Plasmid</keyword>
<dbReference type="PROSITE" id="PS51820">
    <property type="entry name" value="PA14"/>
    <property type="match status" value="1"/>
</dbReference>
<feature type="compositionally biased region" description="Polar residues" evidence="1">
    <location>
        <begin position="1721"/>
        <end position="1738"/>
    </location>
</feature>
<proteinExistence type="predicted"/>
<protein>
    <submittedName>
        <fullName evidence="2">Uncharacterized protein</fullName>
    </submittedName>
</protein>
<dbReference type="STRING" id="1356854.N007_12095"/>
<geneLocation type="plasmid" evidence="3">
    <name>pDSM3922.1</name>
</geneLocation>